<dbReference type="InterPro" id="IPR030931">
    <property type="entry name" value="Group_II_RT_mat"/>
</dbReference>
<organism evidence="2 3">
    <name type="scientific">Spongiactinospora rosea</name>
    <dbReference type="NCBI Taxonomy" id="2248750"/>
    <lineage>
        <taxon>Bacteria</taxon>
        <taxon>Bacillati</taxon>
        <taxon>Actinomycetota</taxon>
        <taxon>Actinomycetes</taxon>
        <taxon>Streptosporangiales</taxon>
        <taxon>Streptosporangiaceae</taxon>
        <taxon>Spongiactinospora</taxon>
    </lineage>
</organism>
<dbReference type="GO" id="GO:0004519">
    <property type="term" value="F:endonuclease activity"/>
    <property type="evidence" value="ECO:0007669"/>
    <property type="project" value="InterPro"/>
</dbReference>
<keyword evidence="2" id="KW-0808">Transferase</keyword>
<dbReference type="AlphaFoldDB" id="A0A366LIW9"/>
<dbReference type="InterPro" id="IPR003615">
    <property type="entry name" value="HNH_nuc"/>
</dbReference>
<dbReference type="EC" id="2.7.7.49" evidence="2"/>
<keyword evidence="3" id="KW-1185">Reference proteome</keyword>
<gene>
    <name evidence="2" type="primary">ltrA</name>
    <name evidence="2" type="ORF">DP939_43940</name>
</gene>
<dbReference type="InterPro" id="IPR013597">
    <property type="entry name" value="Mat_intron_G2"/>
</dbReference>
<sequence>MNSDSLGLPSPKGNEDLNDAQYWHNIDWAKAERTVRRLRQRIFKATQEGDLKKVRNLQKLMLRSQANALTSVRRVTQRSMGRRTPGVDGDVRLTASDRGRLARTLATTPGCKRRPVRRVHIPKANGKVRPLGIPTIRDRVDQARVKNALEPEWEARFEGKSFGFRPGRSCHDAVAVIFKNTVQKGSQRLWALDADLSSAFDRINHERLTDAIGNFPAAREIRGWLKAGVMEGGRFAPTDEGAPQGGVISPLLLNIILHGMGQAAGDDPNLTPRQRYLRGTPALIRYADDFVVLCTTKQGAHEAKQKLAAWLEPRGLSFNEEKTKIVHLEEGFDFLGFNIRRYKGKLLTRPSVNAVKSVKGRIKAITKDMATARTVDVTRRLNPLIKGWATYYRGAAASSTFSSLDNWMHKRMYRWSKRRHANKSSEWIKRKYFGRFSKSRTDRWVFGDEDTGKYLDKFSWTRIQRHRQVRLDASKDDPALLDYWAERTRKRPHPQADGRTNVYLAARQKGLCPLCGLDLIEGVGYEPDSVRSWAEWFVANARTINRHHLIYRRQGGTDDRSNLVLIHAACHRQHHAADHQPGPRRIPNV</sequence>
<keyword evidence="2" id="KW-0548">Nucleotidyltransferase</keyword>
<evidence type="ECO:0000259" key="1">
    <source>
        <dbReference type="PROSITE" id="PS50878"/>
    </source>
</evidence>
<comment type="caution">
    <text evidence="2">The sequence shown here is derived from an EMBL/GenBank/DDBJ whole genome shotgun (WGS) entry which is preliminary data.</text>
</comment>
<dbReference type="OrthoDB" id="1550386at2"/>
<evidence type="ECO:0000313" key="2">
    <source>
        <dbReference type="EMBL" id="RBQ13845.1"/>
    </source>
</evidence>
<dbReference type="InterPro" id="IPR043502">
    <property type="entry name" value="DNA/RNA_pol_sf"/>
</dbReference>
<dbReference type="Pfam" id="PF00078">
    <property type="entry name" value="RVT_1"/>
    <property type="match status" value="1"/>
</dbReference>
<dbReference type="CDD" id="cd01651">
    <property type="entry name" value="RT_G2_intron"/>
    <property type="match status" value="1"/>
</dbReference>
<dbReference type="InterPro" id="IPR025960">
    <property type="entry name" value="RVT_N"/>
</dbReference>
<name>A0A366LIW9_9ACTN</name>
<dbReference type="CDD" id="cd00085">
    <property type="entry name" value="HNHc"/>
    <property type="match status" value="1"/>
</dbReference>
<dbReference type="GO" id="GO:0008270">
    <property type="term" value="F:zinc ion binding"/>
    <property type="evidence" value="ECO:0007669"/>
    <property type="project" value="InterPro"/>
</dbReference>
<dbReference type="PANTHER" id="PTHR34047:SF10">
    <property type="entry name" value="GROUP II INTRON-ASSOCIATED OPEN READING FRAME"/>
    <property type="match status" value="1"/>
</dbReference>
<dbReference type="InterPro" id="IPR051083">
    <property type="entry name" value="GrpII_Intron_Splice-Mob/Def"/>
</dbReference>
<dbReference type="PROSITE" id="PS50878">
    <property type="entry name" value="RT_POL"/>
    <property type="match status" value="1"/>
</dbReference>
<evidence type="ECO:0000313" key="3">
    <source>
        <dbReference type="Proteomes" id="UP000253303"/>
    </source>
</evidence>
<dbReference type="SUPFAM" id="SSF56672">
    <property type="entry name" value="DNA/RNA polymerases"/>
    <property type="match status" value="1"/>
</dbReference>
<feature type="domain" description="Reverse transcriptase" evidence="1">
    <location>
        <begin position="102"/>
        <end position="339"/>
    </location>
</feature>
<accession>A0A366LIW9</accession>
<dbReference type="EMBL" id="QMEY01000045">
    <property type="protein sequence ID" value="RBQ13845.1"/>
    <property type="molecule type" value="Genomic_DNA"/>
</dbReference>
<dbReference type="InterPro" id="IPR002711">
    <property type="entry name" value="HNH"/>
</dbReference>
<dbReference type="GO" id="GO:0003964">
    <property type="term" value="F:RNA-directed DNA polymerase activity"/>
    <property type="evidence" value="ECO:0007669"/>
    <property type="project" value="UniProtKB-KW"/>
</dbReference>
<dbReference type="GO" id="GO:0003676">
    <property type="term" value="F:nucleic acid binding"/>
    <property type="evidence" value="ECO:0007669"/>
    <property type="project" value="InterPro"/>
</dbReference>
<dbReference type="RefSeq" id="WP_113986775.1">
    <property type="nucleotide sequence ID" value="NZ_QMEY01000045.1"/>
</dbReference>
<dbReference type="Pfam" id="PF08388">
    <property type="entry name" value="GIIM"/>
    <property type="match status" value="1"/>
</dbReference>
<proteinExistence type="predicted"/>
<reference evidence="2 3" key="1">
    <citation type="submission" date="2018-06" db="EMBL/GenBank/DDBJ databases">
        <title>Sphaerisporangium craniellae sp. nov., isolated from a marine sponge in the South China Sea.</title>
        <authorList>
            <person name="Li L."/>
        </authorList>
    </citation>
    <scope>NUCLEOTIDE SEQUENCE [LARGE SCALE GENOMIC DNA]</scope>
    <source>
        <strain evidence="2 3">LHW63015</strain>
    </source>
</reference>
<dbReference type="InterPro" id="IPR000477">
    <property type="entry name" value="RT_dom"/>
</dbReference>
<protein>
    <submittedName>
        <fullName evidence="2">Group II intron reverse transcriptase/maturase</fullName>
        <ecNumber evidence="2">2.7.7.49</ecNumber>
    </submittedName>
</protein>
<dbReference type="Pfam" id="PF01844">
    <property type="entry name" value="HNH"/>
    <property type="match status" value="1"/>
</dbReference>
<dbReference type="PANTHER" id="PTHR34047">
    <property type="entry name" value="NUCLEAR INTRON MATURASE 1, MITOCHONDRIAL-RELATED"/>
    <property type="match status" value="1"/>
</dbReference>
<dbReference type="Proteomes" id="UP000253303">
    <property type="component" value="Unassembled WGS sequence"/>
</dbReference>
<dbReference type="Pfam" id="PF13655">
    <property type="entry name" value="RVT_N"/>
    <property type="match status" value="1"/>
</dbReference>
<dbReference type="Gene3D" id="1.10.30.50">
    <property type="match status" value="1"/>
</dbReference>
<keyword evidence="2" id="KW-0695">RNA-directed DNA polymerase</keyword>
<dbReference type="NCBIfam" id="TIGR04416">
    <property type="entry name" value="group_II_RT_mat"/>
    <property type="match status" value="1"/>
</dbReference>